<name>A0A7S2NXH2_9DINO</name>
<organism evidence="1">
    <name type="scientific">Zooxanthella nutricula</name>
    <dbReference type="NCBI Taxonomy" id="1333877"/>
    <lineage>
        <taxon>Eukaryota</taxon>
        <taxon>Sar</taxon>
        <taxon>Alveolata</taxon>
        <taxon>Dinophyceae</taxon>
        <taxon>Peridiniales</taxon>
        <taxon>Peridiniales incertae sedis</taxon>
        <taxon>Zooxanthella</taxon>
    </lineage>
</organism>
<dbReference type="EMBL" id="HBGW01040926">
    <property type="protein sequence ID" value="CAD9565743.1"/>
    <property type="molecule type" value="Transcribed_RNA"/>
</dbReference>
<proteinExistence type="predicted"/>
<reference evidence="1" key="1">
    <citation type="submission" date="2021-01" db="EMBL/GenBank/DDBJ databases">
        <authorList>
            <person name="Corre E."/>
            <person name="Pelletier E."/>
            <person name="Niang G."/>
            <person name="Scheremetjew M."/>
            <person name="Finn R."/>
            <person name="Kale V."/>
            <person name="Holt S."/>
            <person name="Cochrane G."/>
            <person name="Meng A."/>
            <person name="Brown T."/>
            <person name="Cohen L."/>
        </authorList>
    </citation>
    <scope>NUCLEOTIDE SEQUENCE</scope>
    <source>
        <strain evidence="1">RCC3387</strain>
    </source>
</reference>
<gene>
    <name evidence="1" type="ORF">BRAN1462_LOCUS25866</name>
</gene>
<accession>A0A7S2NXH2</accession>
<dbReference type="AlphaFoldDB" id="A0A7S2NXH2"/>
<sequence>MDGIEYRYQAGGGLCGDDCWCCRRVAEAVPYVTVPHAKETDSAWKCHRYEDGQDDDWCRTVGAHDGVAFKYARGTDLCGDCWCCKRKVQPGDCTPPGENCMTSQCCSVAGTQCYLQDAEYASCRGVCVNGSGWDCSTLGERSAQRITCSWPDEDCTLTRQCCHDNTTCIRQDAQTAVCVKGETPDAWDGSVLGEAVGKYSIAPAGPGELVTGTTLNCFMAVMKGTDEEGLMSTAEDLRAGIFQCEYFKVYGAEQSRFIHEGPWNSWVNVDSLYNAWHQVKEDGFWKKADWTVKVDPDTVFLPARLRAHIRQLRPPAGQPIMLENSNVVAALPVLGAIEVGSREALVLYFEGLTQCHRAQGSFGGEDGFFYRCGISCGVGTMADISILRDPGDDSPCTDGSRVAFHPRKDAWGWRTCWNTAGR</sequence>
<protein>
    <submittedName>
        <fullName evidence="1">Uncharacterized protein</fullName>
    </submittedName>
</protein>
<evidence type="ECO:0000313" key="1">
    <source>
        <dbReference type="EMBL" id="CAD9565743.1"/>
    </source>
</evidence>